<dbReference type="CDD" id="cd06261">
    <property type="entry name" value="TM_PBP2"/>
    <property type="match status" value="1"/>
</dbReference>
<dbReference type="Gene3D" id="1.10.3720.10">
    <property type="entry name" value="MetI-like"/>
    <property type="match status" value="1"/>
</dbReference>
<evidence type="ECO:0000256" key="7">
    <source>
        <dbReference type="RuleBase" id="RU363032"/>
    </source>
</evidence>
<evidence type="ECO:0000256" key="5">
    <source>
        <dbReference type="ARBA" id="ARBA00022989"/>
    </source>
</evidence>
<organism evidence="9 10">
    <name type="scientific">Microbacterium laevaniformans</name>
    <dbReference type="NCBI Taxonomy" id="36807"/>
    <lineage>
        <taxon>Bacteria</taxon>
        <taxon>Bacillati</taxon>
        <taxon>Actinomycetota</taxon>
        <taxon>Actinomycetes</taxon>
        <taxon>Micrococcales</taxon>
        <taxon>Microbacteriaceae</taxon>
        <taxon>Microbacterium</taxon>
    </lineage>
</organism>
<evidence type="ECO:0000256" key="2">
    <source>
        <dbReference type="ARBA" id="ARBA00022448"/>
    </source>
</evidence>
<dbReference type="Pfam" id="PF00528">
    <property type="entry name" value="BPD_transp_1"/>
    <property type="match status" value="1"/>
</dbReference>
<feature type="transmembrane region" description="Helical" evidence="7">
    <location>
        <begin position="68"/>
        <end position="94"/>
    </location>
</feature>
<gene>
    <name evidence="9" type="ORF">E5344_04185</name>
</gene>
<evidence type="ECO:0000256" key="3">
    <source>
        <dbReference type="ARBA" id="ARBA00022475"/>
    </source>
</evidence>
<evidence type="ECO:0000256" key="6">
    <source>
        <dbReference type="ARBA" id="ARBA00023136"/>
    </source>
</evidence>
<evidence type="ECO:0000313" key="9">
    <source>
        <dbReference type="EMBL" id="TGY38440.1"/>
    </source>
</evidence>
<sequence length="273" mass="30481">MRQSLGARAARHIVLILGAVVVVVPFLWMFTTSLLSRAETYTNTSILPTSWHWENYVRAWQAAPFAQYYLNSIIMTVGIVLGHLVLDALAAYAFARLRFPLRNTLFVVLLAMLLIPTFVTVIPAYAIVADLGWIDSYAGLIVPRLADVFGIVLLRQYFSTIPTELEDAARIDGCSRIGTFFRIIVPLSRPAFATLAIFSFLFAWNDFLWPLLVTNTDDFRTIQIGLSSFVGRYGTSWNYLMAGTLTATIPAIVVFLVFQRALVRGISTTGLKD</sequence>
<dbReference type="EMBL" id="SRYO01000002">
    <property type="protein sequence ID" value="TGY38440.1"/>
    <property type="molecule type" value="Genomic_DNA"/>
</dbReference>
<feature type="transmembrane region" description="Helical" evidence="7">
    <location>
        <begin position="140"/>
        <end position="158"/>
    </location>
</feature>
<keyword evidence="5 7" id="KW-1133">Transmembrane helix</keyword>
<proteinExistence type="inferred from homology"/>
<keyword evidence="2 7" id="KW-0813">Transport</keyword>
<dbReference type="PANTHER" id="PTHR43744">
    <property type="entry name" value="ABC TRANSPORTER PERMEASE PROTEIN MG189-RELATED-RELATED"/>
    <property type="match status" value="1"/>
</dbReference>
<dbReference type="Proteomes" id="UP000309893">
    <property type="component" value="Unassembled WGS sequence"/>
</dbReference>
<dbReference type="PROSITE" id="PS50928">
    <property type="entry name" value="ABC_TM1"/>
    <property type="match status" value="1"/>
</dbReference>
<keyword evidence="3" id="KW-1003">Cell membrane</keyword>
<evidence type="ECO:0000259" key="8">
    <source>
        <dbReference type="PROSITE" id="PS50928"/>
    </source>
</evidence>
<dbReference type="OrthoDB" id="2063054at2"/>
<keyword evidence="4 7" id="KW-0812">Transmembrane</keyword>
<dbReference type="PANTHER" id="PTHR43744:SF12">
    <property type="entry name" value="ABC TRANSPORTER PERMEASE PROTEIN MG189-RELATED"/>
    <property type="match status" value="1"/>
</dbReference>
<comment type="subcellular location">
    <subcellularLocation>
        <location evidence="1 7">Cell membrane</location>
        <topology evidence="1 7">Multi-pass membrane protein</topology>
    </subcellularLocation>
</comment>
<dbReference type="GO" id="GO:0055085">
    <property type="term" value="P:transmembrane transport"/>
    <property type="evidence" value="ECO:0007669"/>
    <property type="project" value="InterPro"/>
</dbReference>
<evidence type="ECO:0000256" key="4">
    <source>
        <dbReference type="ARBA" id="ARBA00022692"/>
    </source>
</evidence>
<dbReference type="SUPFAM" id="SSF161098">
    <property type="entry name" value="MetI-like"/>
    <property type="match status" value="1"/>
</dbReference>
<reference evidence="9 10" key="1">
    <citation type="submission" date="2019-04" db="EMBL/GenBank/DDBJ databases">
        <title>Microbes associate with the intestines of laboratory mice.</title>
        <authorList>
            <person name="Navarre W."/>
            <person name="Wong E."/>
            <person name="Huang K."/>
            <person name="Tropini C."/>
            <person name="Ng K."/>
            <person name="Yu B."/>
        </authorList>
    </citation>
    <scope>NUCLEOTIDE SEQUENCE [LARGE SCALE GENOMIC DNA]</scope>
    <source>
        <strain evidence="9 10">NM46_B2-13</strain>
    </source>
</reference>
<comment type="similarity">
    <text evidence="7">Belongs to the binding-protein-dependent transport system permease family.</text>
</comment>
<name>A0A4V3RK48_9MICO</name>
<dbReference type="RefSeq" id="WP_036320471.1">
    <property type="nucleotide sequence ID" value="NZ_CP158846.1"/>
</dbReference>
<dbReference type="AlphaFoldDB" id="A0A4V3RK48"/>
<feature type="domain" description="ABC transmembrane type-1" evidence="8">
    <location>
        <begin position="69"/>
        <end position="258"/>
    </location>
</feature>
<feature type="transmembrane region" description="Helical" evidence="7">
    <location>
        <begin position="106"/>
        <end position="128"/>
    </location>
</feature>
<feature type="transmembrane region" description="Helical" evidence="7">
    <location>
        <begin position="179"/>
        <end position="204"/>
    </location>
</feature>
<accession>A0A4V3RK48</accession>
<protein>
    <submittedName>
        <fullName evidence="9">Carbohydrate ABC transporter permease</fullName>
    </submittedName>
</protein>
<feature type="transmembrane region" description="Helical" evidence="7">
    <location>
        <begin position="12"/>
        <end position="31"/>
    </location>
</feature>
<comment type="caution">
    <text evidence="9">The sequence shown here is derived from an EMBL/GenBank/DDBJ whole genome shotgun (WGS) entry which is preliminary data.</text>
</comment>
<dbReference type="InterPro" id="IPR000515">
    <property type="entry name" value="MetI-like"/>
</dbReference>
<keyword evidence="6 7" id="KW-0472">Membrane</keyword>
<evidence type="ECO:0000256" key="1">
    <source>
        <dbReference type="ARBA" id="ARBA00004651"/>
    </source>
</evidence>
<dbReference type="InterPro" id="IPR035906">
    <property type="entry name" value="MetI-like_sf"/>
</dbReference>
<dbReference type="GO" id="GO:0005886">
    <property type="term" value="C:plasma membrane"/>
    <property type="evidence" value="ECO:0007669"/>
    <property type="project" value="UniProtKB-SubCell"/>
</dbReference>
<feature type="transmembrane region" description="Helical" evidence="7">
    <location>
        <begin position="237"/>
        <end position="258"/>
    </location>
</feature>
<evidence type="ECO:0000313" key="10">
    <source>
        <dbReference type="Proteomes" id="UP000309893"/>
    </source>
</evidence>